<dbReference type="InterPro" id="IPR014716">
    <property type="entry name" value="Fibrinogen_a/b/g_C_1"/>
</dbReference>
<feature type="chain" id="PRO_5013038540" evidence="2">
    <location>
        <begin position="24"/>
        <end position="475"/>
    </location>
</feature>
<protein>
    <submittedName>
        <fullName evidence="3">Uncharacterized protein</fullName>
    </submittedName>
</protein>
<dbReference type="OrthoDB" id="6020324at2759"/>
<dbReference type="Proteomes" id="UP000225706">
    <property type="component" value="Unassembled WGS sequence"/>
</dbReference>
<dbReference type="AlphaFoldDB" id="A0A2B4RPU0"/>
<feature type="signal peptide" evidence="2">
    <location>
        <begin position="1"/>
        <end position="23"/>
    </location>
</feature>
<keyword evidence="4" id="KW-1185">Reference proteome</keyword>
<organism evidence="3 4">
    <name type="scientific">Stylophora pistillata</name>
    <name type="common">Smooth cauliflower coral</name>
    <dbReference type="NCBI Taxonomy" id="50429"/>
    <lineage>
        <taxon>Eukaryota</taxon>
        <taxon>Metazoa</taxon>
        <taxon>Cnidaria</taxon>
        <taxon>Anthozoa</taxon>
        <taxon>Hexacorallia</taxon>
        <taxon>Scleractinia</taxon>
        <taxon>Astrocoeniina</taxon>
        <taxon>Pocilloporidae</taxon>
        <taxon>Stylophora</taxon>
    </lineage>
</organism>
<feature type="compositionally biased region" description="Polar residues" evidence="1">
    <location>
        <begin position="73"/>
        <end position="88"/>
    </location>
</feature>
<reference evidence="4" key="1">
    <citation type="journal article" date="2017" name="bioRxiv">
        <title>Comparative analysis of the genomes of Stylophora pistillata and Acropora digitifera provides evidence for extensive differences between species of corals.</title>
        <authorList>
            <person name="Voolstra C.R."/>
            <person name="Li Y."/>
            <person name="Liew Y.J."/>
            <person name="Baumgarten S."/>
            <person name="Zoccola D."/>
            <person name="Flot J.-F."/>
            <person name="Tambutte S."/>
            <person name="Allemand D."/>
            <person name="Aranda M."/>
        </authorList>
    </citation>
    <scope>NUCLEOTIDE SEQUENCE [LARGE SCALE GENOMIC DNA]</scope>
</reference>
<evidence type="ECO:0000313" key="3">
    <source>
        <dbReference type="EMBL" id="PFX18347.1"/>
    </source>
</evidence>
<evidence type="ECO:0000256" key="1">
    <source>
        <dbReference type="SAM" id="MobiDB-lite"/>
    </source>
</evidence>
<feature type="compositionally biased region" description="Pro residues" evidence="1">
    <location>
        <begin position="148"/>
        <end position="157"/>
    </location>
</feature>
<dbReference type="InterPro" id="IPR036056">
    <property type="entry name" value="Fibrinogen-like_C"/>
</dbReference>
<evidence type="ECO:0000256" key="2">
    <source>
        <dbReference type="SAM" id="SignalP"/>
    </source>
</evidence>
<feature type="compositionally biased region" description="Low complexity" evidence="1">
    <location>
        <begin position="137"/>
        <end position="146"/>
    </location>
</feature>
<accession>A0A2B4RPU0</accession>
<feature type="region of interest" description="Disordered" evidence="1">
    <location>
        <begin position="131"/>
        <end position="169"/>
    </location>
</feature>
<dbReference type="SUPFAM" id="SSF56496">
    <property type="entry name" value="Fibrinogen C-terminal domain-like"/>
    <property type="match status" value="1"/>
</dbReference>
<sequence length="475" mass="49944">MSCTLVVFVTFVYLAVLLRPVESGGKFMLKKNTDGTYLLVPAPANASTESTVDLNNLPPIAVASSAPMEAPGVNSQSTPVPAQQNSPATPAPAEVKPPAQPAPSSASPVGCISGSQCKVKVSQNVMTLALKGKDGASGKPGSKGAPGRPGPPGPAGPKGPNGEPGVCPPSPFQCSPGVIATLQKKIMQLEKMCKKGGSGGPGQPDKPKCGLGRCADNPAINCQEIYTKDRGAVSGAYWIKGMSKPFQTHCEMIRVEPKGDILNPDKPATALGGWTLVARINGGKDEFSPVSDNWANTKTFNAESSPDTTQKTSMKNEGWSTVRCNKILVCLSGPTTSCAPFTHNKNMSLTDLFKTQFGVVPSEQYTFATLFKAFGKSCDLSVLRQGWCGLNLANTCNPQKDNPNITPVKTTHIARIGCIGDQQATCFPDDFAFGVGVSSCKDGYGCSAVGKSKNLHYRCNYVHGTLMETAYLYVQ</sequence>
<dbReference type="Gene3D" id="3.90.215.10">
    <property type="entry name" value="Gamma Fibrinogen, chain A, domain 1"/>
    <property type="match status" value="1"/>
</dbReference>
<name>A0A2B4RPU0_STYPI</name>
<comment type="caution">
    <text evidence="3">The sequence shown here is derived from an EMBL/GenBank/DDBJ whole genome shotgun (WGS) entry which is preliminary data.</text>
</comment>
<evidence type="ECO:0000313" key="4">
    <source>
        <dbReference type="Proteomes" id="UP000225706"/>
    </source>
</evidence>
<keyword evidence="2" id="KW-0732">Signal</keyword>
<proteinExistence type="predicted"/>
<gene>
    <name evidence="3" type="ORF">AWC38_SpisGene17282</name>
</gene>
<feature type="region of interest" description="Disordered" evidence="1">
    <location>
        <begin position="67"/>
        <end position="108"/>
    </location>
</feature>
<dbReference type="EMBL" id="LSMT01000415">
    <property type="protein sequence ID" value="PFX18347.1"/>
    <property type="molecule type" value="Genomic_DNA"/>
</dbReference>